<dbReference type="PROSITE" id="PS50240">
    <property type="entry name" value="TRYPSIN_DOM"/>
    <property type="match status" value="1"/>
</dbReference>
<feature type="chain" id="PRO_5044873198" description="Peptidase S1 domain-containing protein" evidence="9">
    <location>
        <begin position="24"/>
        <end position="737"/>
    </location>
</feature>
<evidence type="ECO:0000256" key="3">
    <source>
        <dbReference type="ARBA" id="ARBA00022729"/>
    </source>
</evidence>
<dbReference type="PROSITE" id="PS01209">
    <property type="entry name" value="LDLRA_1"/>
    <property type="match status" value="3"/>
</dbReference>
<evidence type="ECO:0000256" key="4">
    <source>
        <dbReference type="ARBA" id="ARBA00023157"/>
    </source>
</evidence>
<dbReference type="Pfam" id="PF00089">
    <property type="entry name" value="Trypsin"/>
    <property type="match status" value="2"/>
</dbReference>
<feature type="disulfide bond" evidence="6">
    <location>
        <begin position="82"/>
        <end position="94"/>
    </location>
</feature>
<feature type="disulfide bond" evidence="6">
    <location>
        <begin position="177"/>
        <end position="189"/>
    </location>
</feature>
<dbReference type="GO" id="GO:0005576">
    <property type="term" value="C:extracellular region"/>
    <property type="evidence" value="ECO:0007669"/>
    <property type="project" value="UniProtKB-SubCell"/>
</dbReference>
<dbReference type="Gene3D" id="2.40.10.10">
    <property type="entry name" value="Trypsin-like serine proteases"/>
    <property type="match status" value="3"/>
</dbReference>
<dbReference type="InterPro" id="IPR018114">
    <property type="entry name" value="TRYPSIN_HIS"/>
</dbReference>
<evidence type="ECO:0000256" key="9">
    <source>
        <dbReference type="SAM" id="SignalP"/>
    </source>
</evidence>
<feature type="disulfide bond" evidence="6">
    <location>
        <begin position="136"/>
        <end position="148"/>
    </location>
</feature>
<dbReference type="PROSITE" id="PS51257">
    <property type="entry name" value="PROKAR_LIPOPROTEIN"/>
    <property type="match status" value="1"/>
</dbReference>
<feature type="domain" description="Sushi" evidence="11">
    <location>
        <begin position="281"/>
        <end position="330"/>
    </location>
</feature>
<dbReference type="CDD" id="cd00190">
    <property type="entry name" value="Tryp_SPc"/>
    <property type="match status" value="1"/>
</dbReference>
<evidence type="ECO:0000313" key="13">
    <source>
        <dbReference type="Proteomes" id="UP001627154"/>
    </source>
</evidence>
<protein>
    <recommendedName>
        <fullName evidence="14">Peptidase S1 domain-containing protein</fullName>
    </recommendedName>
</protein>
<feature type="disulfide bond" evidence="6">
    <location>
        <begin position="143"/>
        <end position="161"/>
    </location>
</feature>
<dbReference type="SUPFAM" id="SSF57535">
    <property type="entry name" value="Complement control module/SCR domain"/>
    <property type="match status" value="1"/>
</dbReference>
<evidence type="ECO:0000256" key="7">
    <source>
        <dbReference type="PROSITE-ProRule" id="PRU00302"/>
    </source>
</evidence>
<keyword evidence="5" id="KW-0325">Glycoprotein</keyword>
<comment type="caution">
    <text evidence="12">The sequence shown here is derived from an EMBL/GenBank/DDBJ whole genome shotgun (WGS) entry which is preliminary data.</text>
</comment>
<feature type="disulfide bond" evidence="6">
    <location>
        <begin position="89"/>
        <end position="107"/>
    </location>
</feature>
<dbReference type="SMART" id="SM00032">
    <property type="entry name" value="CCP"/>
    <property type="match status" value="1"/>
</dbReference>
<evidence type="ECO:0008006" key="14">
    <source>
        <dbReference type="Google" id="ProtNLM"/>
    </source>
</evidence>
<dbReference type="Proteomes" id="UP001627154">
    <property type="component" value="Unassembled WGS sequence"/>
</dbReference>
<dbReference type="InterPro" id="IPR035976">
    <property type="entry name" value="Sushi/SCR/CCP_sf"/>
</dbReference>
<comment type="caution">
    <text evidence="7">Lacks conserved residue(s) required for the propagation of feature annotation.</text>
</comment>
<gene>
    <name evidence="12" type="ORF">TKK_002176</name>
</gene>
<dbReference type="FunFam" id="2.40.10.10:FF:000054">
    <property type="entry name" value="Complement C1r subcomponent"/>
    <property type="match status" value="1"/>
</dbReference>
<dbReference type="Pfam" id="PF00084">
    <property type="entry name" value="Sushi"/>
    <property type="match status" value="1"/>
</dbReference>
<feature type="disulfide bond" evidence="6">
    <location>
        <begin position="184"/>
        <end position="202"/>
    </location>
</feature>
<dbReference type="InterPro" id="IPR002172">
    <property type="entry name" value="LDrepeatLR_classA_rpt"/>
</dbReference>
<dbReference type="CDD" id="cd00033">
    <property type="entry name" value="CCP"/>
    <property type="match status" value="1"/>
</dbReference>
<feature type="region of interest" description="Disordered" evidence="8">
    <location>
        <begin position="213"/>
        <end position="254"/>
    </location>
</feature>
<feature type="compositionally biased region" description="Low complexity" evidence="8">
    <location>
        <begin position="234"/>
        <end position="246"/>
    </location>
</feature>
<dbReference type="InterPro" id="IPR000436">
    <property type="entry name" value="Sushi_SCR_CCP_dom"/>
</dbReference>
<dbReference type="InterPro" id="IPR023415">
    <property type="entry name" value="LDLR_class-A_CS"/>
</dbReference>
<reference evidence="12 13" key="1">
    <citation type="journal article" date="2024" name="bioRxiv">
        <title>A reference genome for Trichogramma kaykai: A tiny desert-dwelling parasitoid wasp with competing sex-ratio distorters.</title>
        <authorList>
            <person name="Culotta J."/>
            <person name="Lindsey A.R."/>
        </authorList>
    </citation>
    <scope>NUCLEOTIDE SEQUENCE [LARGE SCALE GENOMIC DNA]</scope>
    <source>
        <strain evidence="12 13">KSX58</strain>
    </source>
</reference>
<dbReference type="PROSITE" id="PS50068">
    <property type="entry name" value="LDLRA_2"/>
    <property type="match status" value="4"/>
</dbReference>
<dbReference type="Pfam" id="PF00057">
    <property type="entry name" value="Ldl_recept_a"/>
    <property type="match status" value="4"/>
</dbReference>
<feature type="disulfide bond" evidence="6">
    <location>
        <begin position="45"/>
        <end position="63"/>
    </location>
</feature>
<keyword evidence="3 9" id="KW-0732">Signal</keyword>
<evidence type="ECO:0000256" key="8">
    <source>
        <dbReference type="SAM" id="MobiDB-lite"/>
    </source>
</evidence>
<keyword evidence="7" id="KW-0768">Sushi</keyword>
<evidence type="ECO:0000256" key="6">
    <source>
        <dbReference type="PROSITE-ProRule" id="PRU00124"/>
    </source>
</evidence>
<dbReference type="PANTHER" id="PTHR24252:SF7">
    <property type="entry name" value="HYALIN"/>
    <property type="match status" value="1"/>
</dbReference>
<feature type="compositionally biased region" description="Pro residues" evidence="8">
    <location>
        <begin position="217"/>
        <end position="233"/>
    </location>
</feature>
<feature type="domain" description="Peptidase S1" evidence="10">
    <location>
        <begin position="418"/>
        <end position="718"/>
    </location>
</feature>
<dbReference type="Gene3D" id="2.10.70.10">
    <property type="entry name" value="Complement Module, domain 1"/>
    <property type="match status" value="1"/>
</dbReference>
<keyword evidence="2" id="KW-0964">Secreted</keyword>
<dbReference type="InterPro" id="IPR001254">
    <property type="entry name" value="Trypsin_dom"/>
</dbReference>
<dbReference type="SUPFAM" id="SSF57424">
    <property type="entry name" value="LDL receptor-like module"/>
    <property type="match status" value="4"/>
</dbReference>
<dbReference type="PANTHER" id="PTHR24252">
    <property type="entry name" value="ACROSIN-RELATED"/>
    <property type="match status" value="1"/>
</dbReference>
<dbReference type="SUPFAM" id="SSF50494">
    <property type="entry name" value="Trypsin-like serine proteases"/>
    <property type="match status" value="1"/>
</dbReference>
<proteinExistence type="predicted"/>
<dbReference type="InterPro" id="IPR036055">
    <property type="entry name" value="LDL_receptor-like_sf"/>
</dbReference>
<name>A0ABD2XIJ9_9HYME</name>
<dbReference type="Gene3D" id="4.10.400.10">
    <property type="entry name" value="Low-density Lipoprotein Receptor"/>
    <property type="match status" value="4"/>
</dbReference>
<dbReference type="SMART" id="SM00192">
    <property type="entry name" value="LDLa"/>
    <property type="match status" value="4"/>
</dbReference>
<feature type="disulfide bond" evidence="6">
    <location>
        <begin position="38"/>
        <end position="50"/>
    </location>
</feature>
<keyword evidence="4 6" id="KW-1015">Disulfide bond</keyword>
<dbReference type="PRINTS" id="PR00261">
    <property type="entry name" value="LDLRECEPTOR"/>
</dbReference>
<evidence type="ECO:0000256" key="2">
    <source>
        <dbReference type="ARBA" id="ARBA00022525"/>
    </source>
</evidence>
<dbReference type="AlphaFoldDB" id="A0ABD2XIJ9"/>
<evidence type="ECO:0000313" key="12">
    <source>
        <dbReference type="EMBL" id="KAL3405127.1"/>
    </source>
</evidence>
<dbReference type="PROSITE" id="PS50923">
    <property type="entry name" value="SUSHI"/>
    <property type="match status" value="1"/>
</dbReference>
<sequence>MRYRSPIAALWVAFSVLLASCSGQLLDDYASRPFGSSCNVQQWRCDDGQCISGEALCDGLIDCIDGSDETRKICRSPRNPPCNPRTFRCDYGACVDGDAPCNGIKDCADNSDESPSRCGNNNNNNNNNPSIGNVTCGVHQFRCDSGQCIHRTDMCDGNVDCNDRSDETALVCGSFSCPQTVFRCAYGACIDNDLKCNGVVNCADGSDEDRKMCGNPAPNPIDPWQPKPRPPPSTSTTTSSTTTRRPQPNAPLVNTCALPAQPDHGSWVLDKRQCMGNAKYSDCDLDSGVRELDAGRVILYSCHSGFRLVGNNEVFCRFEGQWSATPTCEKITCPGLSDETKSGSCTAANGSYVPCSQPMEPGSRGDLRCNEPTYRQDTTDITRNSKVLCGPDGQWLPKPVLCLPVCGQASGIDGKPLIVDGQPTTVSAFPWHGTLYLDESGEKQFKCGATVIHKDLLVTASHCVYDDGRRQYRNPKKYYVAVGNTFRDYDMANQGGYVQRSQVSGTYGGARVPPIFSRITYRSDRACNNNNNNNNNNESRAQVEKFYSKCTYQGLSGNYVDDIVIIKIKQHLQFSSFVLPVCLDFRTQHENLAFEHGTLGRVAGFGRTRTGPSSAILQSLTLPYANQAQCQEENRNSDNYKFFSDSKFCAGWRNGSSVCSGDSGGGLVFKHQSKWYLRGIVSLGLVKDREDPNACEKYRYTLFERVSKHIGWIKDIIQEVTIGAAVDHTNSRSCTRD</sequence>
<comment type="subcellular location">
    <subcellularLocation>
        <location evidence="1">Secreted</location>
    </subcellularLocation>
</comment>
<accession>A0ABD2XIJ9</accession>
<evidence type="ECO:0000256" key="5">
    <source>
        <dbReference type="ARBA" id="ARBA00023180"/>
    </source>
</evidence>
<evidence type="ECO:0000259" key="11">
    <source>
        <dbReference type="PROSITE" id="PS50923"/>
    </source>
</evidence>
<keyword evidence="13" id="KW-1185">Reference proteome</keyword>
<dbReference type="SMART" id="SM00020">
    <property type="entry name" value="Tryp_SPc"/>
    <property type="match status" value="1"/>
</dbReference>
<dbReference type="EMBL" id="JBJJXI010000021">
    <property type="protein sequence ID" value="KAL3405127.1"/>
    <property type="molecule type" value="Genomic_DNA"/>
</dbReference>
<evidence type="ECO:0000256" key="1">
    <source>
        <dbReference type="ARBA" id="ARBA00004613"/>
    </source>
</evidence>
<dbReference type="CDD" id="cd00112">
    <property type="entry name" value="LDLa"/>
    <property type="match status" value="4"/>
</dbReference>
<dbReference type="InterPro" id="IPR009003">
    <property type="entry name" value="Peptidase_S1_PA"/>
</dbReference>
<dbReference type="InterPro" id="IPR043504">
    <property type="entry name" value="Peptidase_S1_PA_chymotrypsin"/>
</dbReference>
<dbReference type="PROSITE" id="PS00134">
    <property type="entry name" value="TRYPSIN_HIS"/>
    <property type="match status" value="1"/>
</dbReference>
<feature type="signal peptide" evidence="9">
    <location>
        <begin position="1"/>
        <end position="23"/>
    </location>
</feature>
<evidence type="ECO:0000259" key="10">
    <source>
        <dbReference type="PROSITE" id="PS50240"/>
    </source>
</evidence>
<organism evidence="12 13">
    <name type="scientific">Trichogramma kaykai</name>
    <dbReference type="NCBI Taxonomy" id="54128"/>
    <lineage>
        <taxon>Eukaryota</taxon>
        <taxon>Metazoa</taxon>
        <taxon>Ecdysozoa</taxon>
        <taxon>Arthropoda</taxon>
        <taxon>Hexapoda</taxon>
        <taxon>Insecta</taxon>
        <taxon>Pterygota</taxon>
        <taxon>Neoptera</taxon>
        <taxon>Endopterygota</taxon>
        <taxon>Hymenoptera</taxon>
        <taxon>Apocrita</taxon>
        <taxon>Proctotrupomorpha</taxon>
        <taxon>Chalcidoidea</taxon>
        <taxon>Trichogrammatidae</taxon>
        <taxon>Trichogramma</taxon>
    </lineage>
</organism>